<keyword evidence="1" id="KW-0378">Hydrolase</keyword>
<name>A0A941INX1_9ACTN</name>
<sequence>MLRPRPRPRRARGRNPRRTGGLLLAVGTLLALVGLSTMGQPAQSGDARATVNGAADAPSALELLPVQVPFTRAVDDPVPLDRLFGPKPITPMSFSVPVHISVPRAGIDADVTPVGLATRSAPGVLPLRSAGQAAWYDLGPAPGQLGVAVVDAHVETDTSDDVRPGDTLEVTRADHSLAVFTVDATEQVPSWRTYAGRPQFAGPAPYAALSLVTCSGSLDTWRHGCLDHTIVHAHLTSGRPLAASVRAY</sequence>
<accession>A0A941INX1</accession>
<dbReference type="InterPro" id="IPR023365">
    <property type="entry name" value="Sortase_dom-sf"/>
</dbReference>
<dbReference type="Gene3D" id="2.40.260.10">
    <property type="entry name" value="Sortase"/>
    <property type="match status" value="1"/>
</dbReference>
<proteinExistence type="predicted"/>
<reference evidence="2" key="1">
    <citation type="submission" date="2021-04" db="EMBL/GenBank/DDBJ databases">
        <title>Genome based classification of Actinospica acidithermotolerans sp. nov., an actinobacterium isolated from an Indonesian hot spring.</title>
        <authorList>
            <person name="Kusuma A.B."/>
            <person name="Putra K.E."/>
            <person name="Nafisah S."/>
            <person name="Loh J."/>
            <person name="Nouioui I."/>
            <person name="Goodfellow M."/>
        </authorList>
    </citation>
    <scope>NUCLEOTIDE SEQUENCE</scope>
    <source>
        <strain evidence="2">CSCA 57</strain>
    </source>
</reference>
<dbReference type="EMBL" id="JAGSOG010000114">
    <property type="protein sequence ID" value="MBR7835890.1"/>
    <property type="molecule type" value="Genomic_DNA"/>
</dbReference>
<dbReference type="Pfam" id="PF04203">
    <property type="entry name" value="Sortase"/>
    <property type="match status" value="1"/>
</dbReference>
<keyword evidence="3" id="KW-1185">Reference proteome</keyword>
<evidence type="ECO:0000256" key="1">
    <source>
        <dbReference type="ARBA" id="ARBA00022801"/>
    </source>
</evidence>
<dbReference type="InterPro" id="IPR042001">
    <property type="entry name" value="Sortase_F"/>
</dbReference>
<evidence type="ECO:0000313" key="3">
    <source>
        <dbReference type="Proteomes" id="UP000675781"/>
    </source>
</evidence>
<dbReference type="Proteomes" id="UP000675781">
    <property type="component" value="Unassembled WGS sequence"/>
</dbReference>
<comment type="caution">
    <text evidence="2">The sequence shown here is derived from an EMBL/GenBank/DDBJ whole genome shotgun (WGS) entry which is preliminary data.</text>
</comment>
<gene>
    <name evidence="2" type="ORF">KDL01_21630</name>
</gene>
<evidence type="ECO:0000313" key="2">
    <source>
        <dbReference type="EMBL" id="MBR7835890.1"/>
    </source>
</evidence>
<dbReference type="AlphaFoldDB" id="A0A941INX1"/>
<dbReference type="GO" id="GO:0016787">
    <property type="term" value="F:hydrolase activity"/>
    <property type="evidence" value="ECO:0007669"/>
    <property type="project" value="UniProtKB-KW"/>
</dbReference>
<organism evidence="2 3">
    <name type="scientific">Actinospica durhamensis</name>
    <dbReference type="NCBI Taxonomy" id="1508375"/>
    <lineage>
        <taxon>Bacteria</taxon>
        <taxon>Bacillati</taxon>
        <taxon>Actinomycetota</taxon>
        <taxon>Actinomycetes</taxon>
        <taxon>Catenulisporales</taxon>
        <taxon>Actinospicaceae</taxon>
        <taxon>Actinospica</taxon>
    </lineage>
</organism>
<dbReference type="RefSeq" id="WP_212530380.1">
    <property type="nucleotide sequence ID" value="NZ_JAGSOG010000114.1"/>
</dbReference>
<dbReference type="InterPro" id="IPR005754">
    <property type="entry name" value="Sortase"/>
</dbReference>
<protein>
    <submittedName>
        <fullName evidence="2">Class F sortase</fullName>
    </submittedName>
</protein>
<dbReference type="CDD" id="cd05829">
    <property type="entry name" value="Sortase_F"/>
    <property type="match status" value="1"/>
</dbReference>